<feature type="chain" id="PRO_5023856697" evidence="2">
    <location>
        <begin position="28"/>
        <end position="99"/>
    </location>
</feature>
<dbReference type="Proteomes" id="UP000326202">
    <property type="component" value="Chromosome"/>
</dbReference>
<feature type="compositionally biased region" description="Low complexity" evidence="1">
    <location>
        <begin position="36"/>
        <end position="52"/>
    </location>
</feature>
<keyword evidence="2" id="KW-0732">Signal</keyword>
<dbReference type="KEGG" id="htq:FRZ44_48970"/>
<feature type="signal peptide" evidence="2">
    <location>
        <begin position="1"/>
        <end position="27"/>
    </location>
</feature>
<reference evidence="3 4" key="1">
    <citation type="submission" date="2019-08" db="EMBL/GenBank/DDBJ databases">
        <title>Hyperibacter terrae gen. nov., sp. nov. and Hyperibacter viscosus sp. nov., two new members in the family Rhodospirillaceae isolated from the rhizosphere of Hypericum perforatum.</title>
        <authorList>
            <person name="Noviana Z."/>
        </authorList>
    </citation>
    <scope>NUCLEOTIDE SEQUENCE [LARGE SCALE GENOMIC DNA]</scope>
    <source>
        <strain evidence="3 4">R5913</strain>
    </source>
</reference>
<evidence type="ECO:0000313" key="3">
    <source>
        <dbReference type="EMBL" id="QEX19582.1"/>
    </source>
</evidence>
<gene>
    <name evidence="3" type="ORF">FRZ44_48970</name>
</gene>
<organism evidence="3 4">
    <name type="scientific">Hypericibacter terrae</name>
    <dbReference type="NCBI Taxonomy" id="2602015"/>
    <lineage>
        <taxon>Bacteria</taxon>
        <taxon>Pseudomonadati</taxon>
        <taxon>Pseudomonadota</taxon>
        <taxon>Alphaproteobacteria</taxon>
        <taxon>Rhodospirillales</taxon>
        <taxon>Dongiaceae</taxon>
        <taxon>Hypericibacter</taxon>
    </lineage>
</organism>
<keyword evidence="4" id="KW-1185">Reference proteome</keyword>
<dbReference type="OrthoDB" id="10004129at2"/>
<name>A0A5J6MPL7_9PROT</name>
<dbReference type="RefSeq" id="WP_151179638.1">
    <property type="nucleotide sequence ID" value="NZ_CP042906.1"/>
</dbReference>
<evidence type="ECO:0000313" key="4">
    <source>
        <dbReference type="Proteomes" id="UP000326202"/>
    </source>
</evidence>
<feature type="region of interest" description="Disordered" evidence="1">
    <location>
        <begin position="31"/>
        <end position="52"/>
    </location>
</feature>
<protein>
    <submittedName>
        <fullName evidence="3">Uncharacterized protein</fullName>
    </submittedName>
</protein>
<sequence>MKWFANPKARILVLAAMVALVGGIAVWADTGSQPGSPAATVAATPASATEDAAPCGCGGPKSYYLKKYGTIKPPALQNQTEGQPPATPPVNPPSTTTGG</sequence>
<dbReference type="EMBL" id="CP042906">
    <property type="protein sequence ID" value="QEX19582.1"/>
    <property type="molecule type" value="Genomic_DNA"/>
</dbReference>
<feature type="region of interest" description="Disordered" evidence="1">
    <location>
        <begin position="74"/>
        <end position="99"/>
    </location>
</feature>
<accession>A0A5J6MPL7</accession>
<evidence type="ECO:0000256" key="2">
    <source>
        <dbReference type="SAM" id="SignalP"/>
    </source>
</evidence>
<dbReference type="AlphaFoldDB" id="A0A5J6MPL7"/>
<evidence type="ECO:0000256" key="1">
    <source>
        <dbReference type="SAM" id="MobiDB-lite"/>
    </source>
</evidence>
<proteinExistence type="predicted"/>